<evidence type="ECO:0000256" key="2">
    <source>
        <dbReference type="SAM" id="Phobius"/>
    </source>
</evidence>
<feature type="region of interest" description="Disordered" evidence="1">
    <location>
        <begin position="47"/>
        <end position="71"/>
    </location>
</feature>
<sequence>MSRKKTIWLAVGGVVLVAVVVGLLLFQPWLLFVDDKVDEADEAGEVVGTASDGLSQTSFPEGQPTDDETADGPRRVELAAADFIDAEHGTSGRAVIYLRDDGSRYLRLEGFETSNGPDVHVWITDQKSGGDCEGCSDSWGIYDDGDYVKLGSLKGNIGDQNYEIPADANLADMKSVVIWCDRFNVAFGTAAIA</sequence>
<dbReference type="EMBL" id="QXGH01000019">
    <property type="protein sequence ID" value="RHW26121.1"/>
    <property type="molecule type" value="Genomic_DNA"/>
</dbReference>
<dbReference type="AlphaFoldDB" id="A0A417Y0L4"/>
<keyword evidence="2" id="KW-0812">Transmembrane</keyword>
<evidence type="ECO:0000256" key="1">
    <source>
        <dbReference type="SAM" id="MobiDB-lite"/>
    </source>
</evidence>
<keyword evidence="2" id="KW-0472">Membrane</keyword>
<feature type="transmembrane region" description="Helical" evidence="2">
    <location>
        <begin position="7"/>
        <end position="30"/>
    </location>
</feature>
<reference evidence="4 5" key="1">
    <citation type="submission" date="2018-09" db="EMBL/GenBank/DDBJ databases">
        <title>Genome sequencing of Nocardioides immobilis CCTCC AB 2017083 for comparison to Nocardioides silvaticus.</title>
        <authorList>
            <person name="Li C."/>
            <person name="Wang G."/>
        </authorList>
    </citation>
    <scope>NUCLEOTIDE SEQUENCE [LARGE SCALE GENOMIC DNA]</scope>
    <source>
        <strain evidence="4 5">CCTCC AB 2017083</strain>
    </source>
</reference>
<keyword evidence="5" id="KW-1185">Reference proteome</keyword>
<dbReference type="Pfam" id="PF10517">
    <property type="entry name" value="DM13"/>
    <property type="match status" value="1"/>
</dbReference>
<accession>A0A417Y0L4</accession>
<comment type="caution">
    <text evidence="4">The sequence shown here is derived from an EMBL/GenBank/DDBJ whole genome shotgun (WGS) entry which is preliminary data.</text>
</comment>
<name>A0A417Y0L4_9ACTN</name>
<dbReference type="PROSITE" id="PS51549">
    <property type="entry name" value="DM13"/>
    <property type="match status" value="1"/>
</dbReference>
<keyword evidence="2" id="KW-1133">Transmembrane helix</keyword>
<evidence type="ECO:0000313" key="4">
    <source>
        <dbReference type="EMBL" id="RHW26121.1"/>
    </source>
</evidence>
<dbReference type="Proteomes" id="UP000283644">
    <property type="component" value="Unassembled WGS sequence"/>
</dbReference>
<dbReference type="RefSeq" id="WP_118926227.1">
    <property type="nucleotide sequence ID" value="NZ_QXGH01000019.1"/>
</dbReference>
<dbReference type="OrthoDB" id="4751481at2"/>
<evidence type="ECO:0000259" key="3">
    <source>
        <dbReference type="PROSITE" id="PS51549"/>
    </source>
</evidence>
<proteinExistence type="predicted"/>
<gene>
    <name evidence="4" type="ORF">D0Z08_15880</name>
</gene>
<feature type="domain" description="DM13" evidence="3">
    <location>
        <begin position="76"/>
        <end position="193"/>
    </location>
</feature>
<evidence type="ECO:0000313" key="5">
    <source>
        <dbReference type="Proteomes" id="UP000283644"/>
    </source>
</evidence>
<protein>
    <recommendedName>
        <fullName evidence="3">DM13 domain-containing protein</fullName>
    </recommendedName>
</protein>
<organism evidence="4 5">
    <name type="scientific">Nocardioides immobilis</name>
    <dbReference type="NCBI Taxonomy" id="2049295"/>
    <lineage>
        <taxon>Bacteria</taxon>
        <taxon>Bacillati</taxon>
        <taxon>Actinomycetota</taxon>
        <taxon>Actinomycetes</taxon>
        <taxon>Propionibacteriales</taxon>
        <taxon>Nocardioidaceae</taxon>
        <taxon>Nocardioides</taxon>
    </lineage>
</organism>
<dbReference type="InterPro" id="IPR019545">
    <property type="entry name" value="DM13_domain"/>
</dbReference>